<keyword evidence="4 7" id="KW-0175">Coiled coil</keyword>
<accession>A0A1D3PC13</accession>
<reference evidence="11 12" key="1">
    <citation type="submission" date="2016-06" db="EMBL/GenBank/DDBJ databases">
        <authorList>
            <consortium name="Pathogen Informatics"/>
        </authorList>
    </citation>
    <scope>NUCLEOTIDE SEQUENCE [LARGE SCALE GENOMIC DNA]</scope>
</reference>
<proteinExistence type="predicted"/>
<name>A0A1D3PC13_PLAMA</name>
<feature type="compositionally biased region" description="Basic residues" evidence="8">
    <location>
        <begin position="1413"/>
        <end position="1427"/>
    </location>
</feature>
<evidence type="ECO:0000256" key="4">
    <source>
        <dbReference type="ARBA" id="ARBA00023054"/>
    </source>
</evidence>
<keyword evidence="12" id="KW-1185">Reference proteome</keyword>
<evidence type="ECO:0000256" key="5">
    <source>
        <dbReference type="ARBA" id="ARBA00023242"/>
    </source>
</evidence>
<evidence type="ECO:0000259" key="9">
    <source>
        <dbReference type="Pfam" id="PF02463"/>
    </source>
</evidence>
<dbReference type="VEuPathDB" id="PlasmoDB:PmUG01_09039900"/>
<dbReference type="OrthoDB" id="5575062at2759"/>
<evidence type="ECO:0000256" key="2">
    <source>
        <dbReference type="ARBA" id="ARBA00022618"/>
    </source>
</evidence>
<dbReference type="InterPro" id="IPR010935">
    <property type="entry name" value="SMC_hinge"/>
</dbReference>
<dbReference type="PANTHER" id="PTHR18937:SF12">
    <property type="entry name" value="STRUCTURAL MAINTENANCE OF CHROMOSOMES PROTEIN"/>
    <property type="match status" value="1"/>
</dbReference>
<dbReference type="SUPFAM" id="SSF52540">
    <property type="entry name" value="P-loop containing nucleoside triphosphate hydrolases"/>
    <property type="match status" value="1"/>
</dbReference>
<dbReference type="Pfam" id="PF06470">
    <property type="entry name" value="SMC_hinge"/>
    <property type="match status" value="1"/>
</dbReference>
<comment type="subcellular location">
    <subcellularLocation>
        <location evidence="1">Nucleus</location>
    </subcellularLocation>
</comment>
<keyword evidence="2" id="KW-0132">Cell division</keyword>
<feature type="region of interest" description="Disordered" evidence="8">
    <location>
        <begin position="1256"/>
        <end position="1285"/>
    </location>
</feature>
<dbReference type="GO" id="GO:0005524">
    <property type="term" value="F:ATP binding"/>
    <property type="evidence" value="ECO:0007669"/>
    <property type="project" value="InterPro"/>
</dbReference>
<feature type="domain" description="SMC hinge" evidence="10">
    <location>
        <begin position="883"/>
        <end position="1045"/>
    </location>
</feature>
<dbReference type="Gene3D" id="1.20.1060.20">
    <property type="match status" value="1"/>
</dbReference>
<feature type="compositionally biased region" description="Basic and acidic residues" evidence="8">
    <location>
        <begin position="1256"/>
        <end position="1268"/>
    </location>
</feature>
<dbReference type="GO" id="GO:0005634">
    <property type="term" value="C:nucleus"/>
    <property type="evidence" value="ECO:0007669"/>
    <property type="project" value="UniProtKB-SubCell"/>
</dbReference>
<evidence type="ECO:0000313" key="12">
    <source>
        <dbReference type="Proteomes" id="UP000219813"/>
    </source>
</evidence>
<evidence type="ECO:0000259" key="10">
    <source>
        <dbReference type="Pfam" id="PF06470"/>
    </source>
</evidence>
<dbReference type="GeneID" id="39868927"/>
<dbReference type="Gene3D" id="3.40.50.300">
    <property type="entry name" value="P-loop containing nucleotide triphosphate hydrolases"/>
    <property type="match status" value="2"/>
</dbReference>
<dbReference type="SUPFAM" id="SSF75553">
    <property type="entry name" value="Smc hinge domain"/>
    <property type="match status" value="1"/>
</dbReference>
<evidence type="ECO:0000313" key="11">
    <source>
        <dbReference type="EMBL" id="SCN12824.1"/>
    </source>
</evidence>
<dbReference type="GO" id="GO:0051301">
    <property type="term" value="P:cell division"/>
    <property type="evidence" value="ECO:0007669"/>
    <property type="project" value="UniProtKB-KW"/>
</dbReference>
<dbReference type="GO" id="GO:0008278">
    <property type="term" value="C:cohesin complex"/>
    <property type="evidence" value="ECO:0007669"/>
    <property type="project" value="TreeGrafter"/>
</dbReference>
<dbReference type="InterPro" id="IPR027417">
    <property type="entry name" value="P-loop_NTPase"/>
</dbReference>
<dbReference type="GO" id="GO:0007062">
    <property type="term" value="P:sister chromatid cohesion"/>
    <property type="evidence" value="ECO:0007669"/>
    <property type="project" value="TreeGrafter"/>
</dbReference>
<dbReference type="KEGG" id="pmal:PMUG01_09039900"/>
<feature type="compositionally biased region" description="Polar residues" evidence="8">
    <location>
        <begin position="1453"/>
        <end position="1463"/>
    </location>
</feature>
<keyword evidence="6" id="KW-0131">Cell cycle</keyword>
<dbReference type="GO" id="GO:0003677">
    <property type="term" value="F:DNA binding"/>
    <property type="evidence" value="ECO:0007669"/>
    <property type="project" value="TreeGrafter"/>
</dbReference>
<evidence type="ECO:0000256" key="1">
    <source>
        <dbReference type="ARBA" id="ARBA00004123"/>
    </source>
</evidence>
<feature type="region of interest" description="Disordered" evidence="8">
    <location>
        <begin position="181"/>
        <end position="226"/>
    </location>
</feature>
<dbReference type="RefSeq" id="XP_028861721.1">
    <property type="nucleotide sequence ID" value="XM_029005097.1"/>
</dbReference>
<evidence type="ECO:0000256" key="8">
    <source>
        <dbReference type="SAM" id="MobiDB-lite"/>
    </source>
</evidence>
<feature type="compositionally biased region" description="Basic and acidic residues" evidence="8">
    <location>
        <begin position="181"/>
        <end position="205"/>
    </location>
</feature>
<evidence type="ECO:0000256" key="7">
    <source>
        <dbReference type="SAM" id="Coils"/>
    </source>
</evidence>
<keyword evidence="5" id="KW-0539">Nucleus</keyword>
<organism evidence="11 12">
    <name type="scientific">Plasmodium malariae</name>
    <dbReference type="NCBI Taxonomy" id="5858"/>
    <lineage>
        <taxon>Eukaryota</taxon>
        <taxon>Sar</taxon>
        <taxon>Alveolata</taxon>
        <taxon>Apicomplexa</taxon>
        <taxon>Aconoidasida</taxon>
        <taxon>Haemosporida</taxon>
        <taxon>Plasmodiidae</taxon>
        <taxon>Plasmodium</taxon>
        <taxon>Plasmodium (Plasmodium)</taxon>
    </lineage>
</organism>
<feature type="domain" description="RecF/RecN/SMC N-terminal" evidence="9">
    <location>
        <begin position="289"/>
        <end position="1727"/>
    </location>
</feature>
<evidence type="ECO:0000256" key="3">
    <source>
        <dbReference type="ARBA" id="ARBA00022776"/>
    </source>
</evidence>
<evidence type="ECO:0000256" key="6">
    <source>
        <dbReference type="ARBA" id="ARBA00023306"/>
    </source>
</evidence>
<feature type="region of interest" description="Disordered" evidence="8">
    <location>
        <begin position="1406"/>
        <end position="1488"/>
    </location>
</feature>
<keyword evidence="3" id="KW-0498">Mitosis</keyword>
<dbReference type="InterPro" id="IPR003395">
    <property type="entry name" value="RecF/RecN/SMC_N"/>
</dbReference>
<dbReference type="Pfam" id="PF02463">
    <property type="entry name" value="SMC_N"/>
    <property type="match status" value="1"/>
</dbReference>
<dbReference type="InterPro" id="IPR036277">
    <property type="entry name" value="SMC_hinge_sf"/>
</dbReference>
<feature type="compositionally biased region" description="Low complexity" evidence="8">
    <location>
        <begin position="206"/>
        <end position="216"/>
    </location>
</feature>
<dbReference type="PANTHER" id="PTHR18937">
    <property type="entry name" value="STRUCTURAL MAINTENANCE OF CHROMOSOMES SMC FAMILY MEMBER"/>
    <property type="match status" value="1"/>
</dbReference>
<feature type="coiled-coil region" evidence="7">
    <location>
        <begin position="1526"/>
        <end position="1574"/>
    </location>
</feature>
<feature type="coiled-coil region" evidence="7">
    <location>
        <begin position="553"/>
        <end position="647"/>
    </location>
</feature>
<sequence>MPKKDKKKLDDLSDSSNNDDQYESSLDIVENEDSNTNNLIVNSVKVVDDEFNNFINNEYSDNSDLSSLDFSNTNTSNLKNGKEKKYSILKGIKSEEKSGIEVNKKKKNNNNNKSSKGTTLVDNRSKKNLAQHDLEENHLNIDIHMENEEENTFEKEKNLYERSPFWQEEIGANCTDELSEQCKESGRNMDKHNKDERNEEVRSESENNNISHSNNEGGKPDEDANANQVCLRKSRESCSTMNFSNNFISKNRQYEQTNNTKMNDLSISNDYLNSSIISSTLYKENELCFIKYLIVCNFKSYENENIIGPFSKFTAIIGPNGSGKSNIMDCICFVLGINNKYLRVKNMKSLIYHKENEKMENFNKRKCYVKLILQCNKENVEIKRTLNYRGASHFFINDKLVDHNEYMSFLRKNRIETKTKTCLIFQGDIEEIINKKPTELSKLFEYISGSNEYEQIYEDIKEKLKEKQIACKNYLNEKKKIEQEIKIHKTQIDENVEHNQLKEDYENDIRMLYLFRLYHYHKKKENYKEDLLTFKEEKIEFEQVILSKNKKIANELEKSKLLIKKEFQKIEDQIRNHKIELNEIKIILNEINEKKKFTENALNKILANEKIKQNIQLHCSKFIDNLNEQLKEQYKKLDTEYRNKLKVNLKFFNKYDQVKKFVKDKHTQVYHLLMKGGNCCYGGDPYKYDYYDYYYYDYYYYYTISAIATSSSANPDDHNSGSTEEMLNMCNVFSLIESLEEYKKCKERYLYLCANSNININNYCNLASTLKKDVKELQEECDNYSRKKQKELLDYESEKVSLDELRDRTNKLNYLIEENKKNIDNGKKKLKEWNTIISSKEKQLEQLDEEVNVLNIHKNELLFFEKKKEVIKNLKTIFGDDEIYDEVCNLYEINNQMYYIAVNNIIHKYNNYLVVKNIQSCIKCIQYLKDNKLHKIDFIPFENFVTNLQKKKKKKKEKKYMNNLHIINSSIHYEQDNNDHVEEEDNRDDSSYDIIEKVMNDFKKKKNIVLANNCLVCDANYKILFDYLIGENTLIVERIKDAEEIKSKFPYLNVNIVTLNGHIISKNNNLIIDISSKYADKEKYSNRRLNINIYNKLINEKEECRNSINECNKKIIETNELISKQNSEIDLNKKKLASILIKRDIFEKEIEAKTAIIDTYEDKINKLKNVDIKKKLDSLHNYEKELLKERNSLCSYQKESFQNLNIKFSVDNIYEIVEYNMEEIEKIDEHIDRINNNIKKLNDDINELLDKRNEVNLVHGSERDEDTGKNGQSEKGGKNGQNGRSEKYAFEQEVKKELEALKQEENKSVSKIKEINSIINELENKKITFLKNLNTINQELNDLRESINNNFEKYETIESNIENSKKKIEIYTQFIRDLINECDMNSINIFLTSNVLKDMEEEPNHRNAYNTVKKGKKNPYKNNKGKTSKTTSKMNRQRKSKLLMDSEGDEETNTSISSNGETRSSLDDDNDDDNEQNNEEDTEEDMILSNISFDVLSDELKHLDNDKDIHNETEKMEKEIERKKKFLKLRNVNSNAEKEYEKLTAKLKAVDTCLSEERKECNLFERNFRILQKKRSYKFLHCFNYIKNIIDNVYNNLTYNIKHHVGGQAFLDLCNYNEFNKDDEPFYCGIKYNNMPPMKRYFEISELSGGEKSISALALIFSIQKYINNSFIILDEVDANMDPIKINSLTRYLNSINSQVIVISLKEKFFSKSQTLIGVYKNKHKKSSKTVTLDISKYRTEVTNG</sequence>
<feature type="region of interest" description="Disordered" evidence="8">
    <location>
        <begin position="1"/>
        <end position="37"/>
    </location>
</feature>
<dbReference type="OMA" id="KHMDFQR"/>
<dbReference type="Gene3D" id="3.30.70.1620">
    <property type="match status" value="1"/>
</dbReference>
<feature type="region of interest" description="Disordered" evidence="8">
    <location>
        <begin position="104"/>
        <end position="125"/>
    </location>
</feature>
<feature type="coiled-coil region" evidence="7">
    <location>
        <begin position="1287"/>
        <end position="1357"/>
    </location>
</feature>
<dbReference type="Proteomes" id="UP000219813">
    <property type="component" value="Chromosome 9"/>
</dbReference>
<feature type="compositionally biased region" description="Acidic residues" evidence="8">
    <location>
        <begin position="1467"/>
        <end position="1486"/>
    </location>
</feature>
<feature type="coiled-coil region" evidence="7">
    <location>
        <begin position="760"/>
        <end position="857"/>
    </location>
</feature>
<feature type="coiled-coil region" evidence="7">
    <location>
        <begin position="450"/>
        <end position="491"/>
    </location>
</feature>
<gene>
    <name evidence="11" type="primary">SMC1</name>
    <name evidence="11" type="ORF">PMUG01_09039900</name>
</gene>
<dbReference type="EMBL" id="LT594630">
    <property type="protein sequence ID" value="SCN12824.1"/>
    <property type="molecule type" value="Genomic_DNA"/>
</dbReference>
<protein>
    <submittedName>
        <fullName evidence="11">Structural maintenance of chromosomes protein 1, putative</fullName>
    </submittedName>
</protein>